<accession>A0A1Y0EGD3</accession>
<dbReference type="InterPro" id="IPR038488">
    <property type="entry name" value="Integrase_DNA-bd_sf"/>
</dbReference>
<reference evidence="6 7" key="1">
    <citation type="submission" date="2017-05" db="EMBL/GenBank/DDBJ databases">
        <title>Genome Sequence of Loktanella vestfoldensis Strain SMR4r Isolated from a Culture of the Diatom Skeletonema marinoi.</title>
        <authorList>
            <person name="Topel M."/>
            <person name="Pinder M.I.M."/>
            <person name="Johansson O.N."/>
            <person name="Kourtchenko O."/>
            <person name="Godhe A."/>
            <person name="Clarke A.K."/>
        </authorList>
    </citation>
    <scope>NUCLEOTIDE SEQUENCE [LARGE SCALE GENOMIC DNA]</scope>
    <source>
        <strain evidence="6 7">SMR4r</strain>
    </source>
</reference>
<name>A0A1Y0EGD3_9RHOB</name>
<keyword evidence="2" id="KW-0229">DNA integration</keyword>
<dbReference type="PANTHER" id="PTHR30629">
    <property type="entry name" value="PROPHAGE INTEGRASE"/>
    <property type="match status" value="1"/>
</dbReference>
<dbReference type="Gene3D" id="1.10.443.10">
    <property type="entry name" value="Intergrase catalytic core"/>
    <property type="match status" value="1"/>
</dbReference>
<gene>
    <name evidence="6" type="primary">xerH</name>
    <name evidence="6" type="ORF">LOKVESSMR4R_03411</name>
</gene>
<dbReference type="PROSITE" id="PS51898">
    <property type="entry name" value="TYR_RECOMBINASE"/>
    <property type="match status" value="1"/>
</dbReference>
<comment type="similarity">
    <text evidence="1">Belongs to the 'phage' integrase family.</text>
</comment>
<dbReference type="CDD" id="cd00796">
    <property type="entry name" value="INT_Rci_Hp1_C"/>
    <property type="match status" value="1"/>
</dbReference>
<dbReference type="KEGG" id="lvs:LOKVESSMR4R_03411"/>
<dbReference type="InterPro" id="IPR025166">
    <property type="entry name" value="Integrase_DNA_bind_dom"/>
</dbReference>
<dbReference type="InterPro" id="IPR011010">
    <property type="entry name" value="DNA_brk_join_enz"/>
</dbReference>
<evidence type="ECO:0000259" key="5">
    <source>
        <dbReference type="PROSITE" id="PS51898"/>
    </source>
</evidence>
<dbReference type="GO" id="GO:0006310">
    <property type="term" value="P:DNA recombination"/>
    <property type="evidence" value="ECO:0007669"/>
    <property type="project" value="UniProtKB-KW"/>
</dbReference>
<proteinExistence type="inferred from homology"/>
<dbReference type="InterPro" id="IPR010998">
    <property type="entry name" value="Integrase_recombinase_N"/>
</dbReference>
<dbReference type="RefSeq" id="WP_087211084.1">
    <property type="nucleotide sequence ID" value="NZ_CP021431.1"/>
</dbReference>
<sequence>MQFTTKNIETCTNSSDHRRLTYTDPAMPGLQLELLRKSKKFRFRYLWHSKQRSVVIGEFPSLSINDARAKATEFKRLLADGIDPREARQQKKSTPTVGEFFWEHFLPNARRYKSSWELDQSTYVNHIGPRFAEIAMDQVTPTNIDEIVERLSGQGYAPGTINRVLILFGSLFTLANKRRVPWVPARQDLHIKLLPNPLKLERYISPEETQRLFVELERSRNPLLKYIVAFLLLTGARKSEALNAKWVDFDFAVQSWTIPRAKGGGHRRVMISSAIELILDDVRDVHLRQSGTINPLVFPNFKTGEPFINVYRTWDYARRRAGLPNLRMHDLRHSFASALVNRGVSIYEVQNLLGHSSINTTKRYAHLSPERLRQSAEVASSVYSAPMAASKTMMEPEVPDFLLSLLIETQASKAATSDCAQHSTAVPRGTS</sequence>
<dbReference type="InterPro" id="IPR002104">
    <property type="entry name" value="Integrase_catalytic"/>
</dbReference>
<dbReference type="OrthoDB" id="6388170at2"/>
<dbReference type="InterPro" id="IPR013762">
    <property type="entry name" value="Integrase-like_cat_sf"/>
</dbReference>
<evidence type="ECO:0000256" key="1">
    <source>
        <dbReference type="ARBA" id="ARBA00008857"/>
    </source>
</evidence>
<dbReference type="GO" id="GO:0015074">
    <property type="term" value="P:DNA integration"/>
    <property type="evidence" value="ECO:0007669"/>
    <property type="project" value="UniProtKB-KW"/>
</dbReference>
<evidence type="ECO:0000256" key="4">
    <source>
        <dbReference type="ARBA" id="ARBA00023172"/>
    </source>
</evidence>
<keyword evidence="7" id="KW-1185">Reference proteome</keyword>
<evidence type="ECO:0000256" key="3">
    <source>
        <dbReference type="ARBA" id="ARBA00023125"/>
    </source>
</evidence>
<protein>
    <submittedName>
        <fullName evidence="6">Tyrosine recombinase XerH</fullName>
    </submittedName>
</protein>
<dbReference type="Pfam" id="PF00589">
    <property type="entry name" value="Phage_integrase"/>
    <property type="match status" value="1"/>
</dbReference>
<evidence type="ECO:0000313" key="6">
    <source>
        <dbReference type="EMBL" id="ARU02683.1"/>
    </source>
</evidence>
<dbReference type="SUPFAM" id="SSF56349">
    <property type="entry name" value="DNA breaking-rejoining enzymes"/>
    <property type="match status" value="1"/>
</dbReference>
<dbReference type="Gene3D" id="3.30.160.390">
    <property type="entry name" value="Integrase, DNA-binding domain"/>
    <property type="match status" value="1"/>
</dbReference>
<dbReference type="AlphaFoldDB" id="A0A1Y0EGD3"/>
<dbReference type="PANTHER" id="PTHR30629:SF2">
    <property type="entry name" value="PROPHAGE INTEGRASE INTS-RELATED"/>
    <property type="match status" value="1"/>
</dbReference>
<keyword evidence="3" id="KW-0238">DNA-binding</keyword>
<evidence type="ECO:0000256" key="2">
    <source>
        <dbReference type="ARBA" id="ARBA00022908"/>
    </source>
</evidence>
<dbReference type="Gene3D" id="1.10.150.130">
    <property type="match status" value="1"/>
</dbReference>
<dbReference type="Proteomes" id="UP000195273">
    <property type="component" value="Chromosome"/>
</dbReference>
<organism evidence="6 7">
    <name type="scientific">Yoonia vestfoldensis</name>
    <dbReference type="NCBI Taxonomy" id="245188"/>
    <lineage>
        <taxon>Bacteria</taxon>
        <taxon>Pseudomonadati</taxon>
        <taxon>Pseudomonadota</taxon>
        <taxon>Alphaproteobacteria</taxon>
        <taxon>Rhodobacterales</taxon>
        <taxon>Paracoccaceae</taxon>
        <taxon>Yoonia</taxon>
    </lineage>
</organism>
<feature type="domain" description="Tyr recombinase" evidence="5">
    <location>
        <begin position="199"/>
        <end position="377"/>
    </location>
</feature>
<dbReference type="GO" id="GO:0003677">
    <property type="term" value="F:DNA binding"/>
    <property type="evidence" value="ECO:0007669"/>
    <property type="project" value="UniProtKB-KW"/>
</dbReference>
<evidence type="ECO:0000313" key="7">
    <source>
        <dbReference type="Proteomes" id="UP000195273"/>
    </source>
</evidence>
<keyword evidence="4" id="KW-0233">DNA recombination</keyword>
<dbReference type="Pfam" id="PF13356">
    <property type="entry name" value="Arm-DNA-bind_3"/>
    <property type="match status" value="1"/>
</dbReference>
<dbReference type="InterPro" id="IPR050808">
    <property type="entry name" value="Phage_Integrase"/>
</dbReference>
<dbReference type="EMBL" id="CP021431">
    <property type="protein sequence ID" value="ARU02683.1"/>
    <property type="molecule type" value="Genomic_DNA"/>
</dbReference>